<name>A0ABV1HVK5_9FIRM</name>
<dbReference type="Proteomes" id="UP001478133">
    <property type="component" value="Unassembled WGS sequence"/>
</dbReference>
<protein>
    <submittedName>
        <fullName evidence="1">Ferredoxin-thioredoxin reductase catalytic domain-containing protein</fullName>
    </submittedName>
</protein>
<gene>
    <name evidence="1" type="ORF">ABFO16_08935</name>
</gene>
<dbReference type="InterPro" id="IPR004209">
    <property type="entry name" value="FTR_bsu"/>
</dbReference>
<proteinExistence type="predicted"/>
<dbReference type="SUPFAM" id="SSF57662">
    <property type="entry name" value="Ferredoxin thioredoxin reductase (FTR), catalytic beta chain"/>
    <property type="match status" value="1"/>
</dbReference>
<accession>A0ABV1HVK5</accession>
<dbReference type="Pfam" id="PF02943">
    <property type="entry name" value="FeThRed_B"/>
    <property type="match status" value="1"/>
</dbReference>
<comment type="caution">
    <text evidence="1">The sequence shown here is derived from an EMBL/GenBank/DDBJ whole genome shotgun (WGS) entry which is preliminary data.</text>
</comment>
<dbReference type="InterPro" id="IPR036644">
    <property type="entry name" value="FTR_bsu_sf"/>
</dbReference>
<dbReference type="EMBL" id="JBBMFI010000049">
    <property type="protein sequence ID" value="MEQ2566358.1"/>
    <property type="molecule type" value="Genomic_DNA"/>
</dbReference>
<evidence type="ECO:0000313" key="2">
    <source>
        <dbReference type="Proteomes" id="UP001478133"/>
    </source>
</evidence>
<dbReference type="Gene3D" id="3.90.460.10">
    <property type="entry name" value="Ferredoxin thioredoxin reductase catalytic beta subunit"/>
    <property type="match status" value="1"/>
</dbReference>
<dbReference type="RefSeq" id="WP_211148404.1">
    <property type="nucleotide sequence ID" value="NZ_JBBMEY010000091.1"/>
</dbReference>
<sequence>MKIRYNENKEIVEAVKQGLKEKDGYCPCRREKTEDYKCMCKEFREQIADPNFEGYCHCMLYYKEK</sequence>
<reference evidence="1 2" key="1">
    <citation type="submission" date="2024-03" db="EMBL/GenBank/DDBJ databases">
        <title>Human intestinal bacterial collection.</title>
        <authorList>
            <person name="Pauvert C."/>
            <person name="Hitch T.C.A."/>
            <person name="Clavel T."/>
        </authorList>
    </citation>
    <scope>NUCLEOTIDE SEQUENCE [LARGE SCALE GENOMIC DNA]</scope>
    <source>
        <strain evidence="1 2">CLA-AP-H18</strain>
    </source>
</reference>
<keyword evidence="2" id="KW-1185">Reference proteome</keyword>
<evidence type="ECO:0000313" key="1">
    <source>
        <dbReference type="EMBL" id="MEQ2566358.1"/>
    </source>
</evidence>
<organism evidence="1 2">
    <name type="scientific">Ruminococcoides intestinihominis</name>
    <dbReference type="NCBI Taxonomy" id="3133161"/>
    <lineage>
        <taxon>Bacteria</taxon>
        <taxon>Bacillati</taxon>
        <taxon>Bacillota</taxon>
        <taxon>Clostridia</taxon>
        <taxon>Eubacteriales</taxon>
        <taxon>Oscillospiraceae</taxon>
        <taxon>Ruminococcoides</taxon>
    </lineage>
</organism>